<organism evidence="2 3">
    <name type="scientific">Panagrolaimus davidi</name>
    <dbReference type="NCBI Taxonomy" id="227884"/>
    <lineage>
        <taxon>Eukaryota</taxon>
        <taxon>Metazoa</taxon>
        <taxon>Ecdysozoa</taxon>
        <taxon>Nematoda</taxon>
        <taxon>Chromadorea</taxon>
        <taxon>Rhabditida</taxon>
        <taxon>Tylenchina</taxon>
        <taxon>Panagrolaimomorpha</taxon>
        <taxon>Panagrolaimoidea</taxon>
        <taxon>Panagrolaimidae</taxon>
        <taxon>Panagrolaimus</taxon>
    </lineage>
</organism>
<proteinExistence type="predicted"/>
<evidence type="ECO:0000313" key="3">
    <source>
        <dbReference type="WBParaSite" id="PDA_v2.g15978.t1"/>
    </source>
</evidence>
<sequence>MLFFHRLFTDETFVKQMEVSHALEKLTNLPRPPLVLTSINRRLVDDKKKTKKGRALSFFGKKSKDFKDDEKMKDLKDEKKKKSHLRKQRSTTKSLVAAAAHGGTNE</sequence>
<feature type="compositionally biased region" description="Basic residues" evidence="1">
    <location>
        <begin position="81"/>
        <end position="90"/>
    </location>
</feature>
<dbReference type="WBParaSite" id="PDA_v2.g15978.t1">
    <property type="protein sequence ID" value="PDA_v2.g15978.t1"/>
    <property type="gene ID" value="PDA_v2.g15978"/>
</dbReference>
<reference evidence="3" key="1">
    <citation type="submission" date="2022-11" db="UniProtKB">
        <authorList>
            <consortium name="WormBaseParasite"/>
        </authorList>
    </citation>
    <scope>IDENTIFICATION</scope>
</reference>
<accession>A0A914PCV3</accession>
<feature type="compositionally biased region" description="Basic and acidic residues" evidence="1">
    <location>
        <begin position="66"/>
        <end position="80"/>
    </location>
</feature>
<name>A0A914PCV3_9BILA</name>
<dbReference type="AlphaFoldDB" id="A0A914PCV3"/>
<evidence type="ECO:0000313" key="2">
    <source>
        <dbReference type="Proteomes" id="UP000887578"/>
    </source>
</evidence>
<protein>
    <submittedName>
        <fullName evidence="3">Uncharacterized protein</fullName>
    </submittedName>
</protein>
<evidence type="ECO:0000256" key="1">
    <source>
        <dbReference type="SAM" id="MobiDB-lite"/>
    </source>
</evidence>
<feature type="region of interest" description="Disordered" evidence="1">
    <location>
        <begin position="66"/>
        <end position="106"/>
    </location>
</feature>
<keyword evidence="2" id="KW-1185">Reference proteome</keyword>
<dbReference type="Proteomes" id="UP000887578">
    <property type="component" value="Unplaced"/>
</dbReference>